<evidence type="ECO:0000259" key="12">
    <source>
        <dbReference type="PROSITE" id="PS50110"/>
    </source>
</evidence>
<keyword evidence="8" id="KW-0902">Two-component regulatory system</keyword>
<keyword evidence="9" id="KW-0175">Coiled coil</keyword>
<feature type="domain" description="HAMP" evidence="13">
    <location>
        <begin position="309"/>
        <end position="362"/>
    </location>
</feature>
<dbReference type="Pfam" id="PF00672">
    <property type="entry name" value="HAMP"/>
    <property type="match status" value="1"/>
</dbReference>
<dbReference type="SUPFAM" id="SSF158472">
    <property type="entry name" value="HAMP domain-like"/>
    <property type="match status" value="1"/>
</dbReference>
<comment type="catalytic activity">
    <reaction evidence="1">
        <text>ATP + protein L-histidine = ADP + protein N-phospho-L-histidine.</text>
        <dbReference type="EC" id="2.7.13.3"/>
    </reaction>
</comment>
<dbReference type="Gene3D" id="3.30.565.10">
    <property type="entry name" value="Histidine kinase-like ATPase, C-terminal domain"/>
    <property type="match status" value="1"/>
</dbReference>
<evidence type="ECO:0000256" key="1">
    <source>
        <dbReference type="ARBA" id="ARBA00000085"/>
    </source>
</evidence>
<comment type="caution">
    <text evidence="14">The sequence shown here is derived from an EMBL/GenBank/DDBJ whole genome shotgun (WGS) entry which is preliminary data.</text>
</comment>
<dbReference type="PANTHER" id="PTHR45339:SF1">
    <property type="entry name" value="HYBRID SIGNAL TRANSDUCTION HISTIDINE KINASE J"/>
    <property type="match status" value="1"/>
</dbReference>
<evidence type="ECO:0000259" key="13">
    <source>
        <dbReference type="PROSITE" id="PS50885"/>
    </source>
</evidence>
<dbReference type="CDD" id="cd16922">
    <property type="entry name" value="HATPase_EvgS-ArcB-TorS-like"/>
    <property type="match status" value="1"/>
</dbReference>
<dbReference type="InterPro" id="IPR004358">
    <property type="entry name" value="Sig_transdc_His_kin-like_C"/>
</dbReference>
<reference evidence="14" key="1">
    <citation type="journal article" date="2015" name="Proc. Natl. Acad. Sci. U.S.A.">
        <title>Networks of energetic and metabolic interactions define dynamics in microbial communities.</title>
        <authorList>
            <person name="Embree M."/>
            <person name="Liu J.K."/>
            <person name="Al-Bassam M.M."/>
            <person name="Zengler K."/>
        </authorList>
    </citation>
    <scope>NUCLEOTIDE SEQUENCE</scope>
</reference>
<evidence type="ECO:0000256" key="8">
    <source>
        <dbReference type="ARBA" id="ARBA00023012"/>
    </source>
</evidence>
<dbReference type="PRINTS" id="PR00344">
    <property type="entry name" value="BCTRLSENSOR"/>
</dbReference>
<feature type="domain" description="Response regulatory" evidence="12">
    <location>
        <begin position="633"/>
        <end position="752"/>
    </location>
</feature>
<evidence type="ECO:0000256" key="9">
    <source>
        <dbReference type="SAM" id="Coils"/>
    </source>
</evidence>
<dbReference type="CDD" id="cd00082">
    <property type="entry name" value="HisKA"/>
    <property type="match status" value="1"/>
</dbReference>
<dbReference type="PROSITE" id="PS50885">
    <property type="entry name" value="HAMP"/>
    <property type="match status" value="1"/>
</dbReference>
<feature type="transmembrane region" description="Helical" evidence="10">
    <location>
        <begin position="288"/>
        <end position="307"/>
    </location>
</feature>
<dbReference type="AlphaFoldDB" id="A0A0W8G881"/>
<dbReference type="PROSITE" id="PS50110">
    <property type="entry name" value="RESPONSE_REGULATORY"/>
    <property type="match status" value="1"/>
</dbReference>
<keyword evidence="5" id="KW-0547">Nucleotide-binding</keyword>
<feature type="coiled-coil region" evidence="9">
    <location>
        <begin position="357"/>
        <end position="391"/>
    </location>
</feature>
<dbReference type="InterPro" id="IPR001789">
    <property type="entry name" value="Sig_transdc_resp-reg_receiver"/>
</dbReference>
<dbReference type="SMART" id="SM00448">
    <property type="entry name" value="REC"/>
    <property type="match status" value="1"/>
</dbReference>
<dbReference type="Gene3D" id="3.30.450.20">
    <property type="entry name" value="PAS domain"/>
    <property type="match status" value="1"/>
</dbReference>
<dbReference type="Gene3D" id="1.10.287.130">
    <property type="match status" value="1"/>
</dbReference>
<dbReference type="FunFam" id="3.30.565.10:FF:000010">
    <property type="entry name" value="Sensor histidine kinase RcsC"/>
    <property type="match status" value="1"/>
</dbReference>
<dbReference type="CDD" id="cd12914">
    <property type="entry name" value="PDC1_DGC_like"/>
    <property type="match status" value="1"/>
</dbReference>
<dbReference type="Pfam" id="PF00512">
    <property type="entry name" value="HisKA"/>
    <property type="match status" value="1"/>
</dbReference>
<keyword evidence="10" id="KW-0812">Transmembrane</keyword>
<dbReference type="Pfam" id="PF00072">
    <property type="entry name" value="Response_reg"/>
    <property type="match status" value="1"/>
</dbReference>
<evidence type="ECO:0000256" key="10">
    <source>
        <dbReference type="SAM" id="Phobius"/>
    </source>
</evidence>
<keyword evidence="10" id="KW-1133">Transmembrane helix</keyword>
<evidence type="ECO:0000256" key="6">
    <source>
        <dbReference type="ARBA" id="ARBA00022777"/>
    </source>
</evidence>
<dbReference type="FunFam" id="1.10.287.130:FF:000002">
    <property type="entry name" value="Two-component osmosensing histidine kinase"/>
    <property type="match status" value="1"/>
</dbReference>
<dbReference type="GO" id="GO:0016020">
    <property type="term" value="C:membrane"/>
    <property type="evidence" value="ECO:0007669"/>
    <property type="project" value="InterPro"/>
</dbReference>
<dbReference type="InterPro" id="IPR005467">
    <property type="entry name" value="His_kinase_dom"/>
</dbReference>
<dbReference type="Gene3D" id="6.10.340.10">
    <property type="match status" value="1"/>
</dbReference>
<dbReference type="InterPro" id="IPR003594">
    <property type="entry name" value="HATPase_dom"/>
</dbReference>
<dbReference type="EC" id="2.7.13.3" evidence="2"/>
<dbReference type="CDD" id="cd06225">
    <property type="entry name" value="HAMP"/>
    <property type="match status" value="1"/>
</dbReference>
<evidence type="ECO:0000313" key="14">
    <source>
        <dbReference type="EMBL" id="KUG29371.1"/>
    </source>
</evidence>
<keyword evidence="3" id="KW-0597">Phosphoprotein</keyword>
<organism evidence="14">
    <name type="scientific">hydrocarbon metagenome</name>
    <dbReference type="NCBI Taxonomy" id="938273"/>
    <lineage>
        <taxon>unclassified sequences</taxon>
        <taxon>metagenomes</taxon>
        <taxon>ecological metagenomes</taxon>
    </lineage>
</organism>
<name>A0A0W8G881_9ZZZZ</name>
<accession>A0A0W8G881</accession>
<proteinExistence type="predicted"/>
<dbReference type="GO" id="GO:0000155">
    <property type="term" value="F:phosphorelay sensor kinase activity"/>
    <property type="evidence" value="ECO:0007669"/>
    <property type="project" value="InterPro"/>
</dbReference>
<dbReference type="SUPFAM" id="SSF52172">
    <property type="entry name" value="CheY-like"/>
    <property type="match status" value="1"/>
</dbReference>
<dbReference type="SMART" id="SM00388">
    <property type="entry name" value="HisKA"/>
    <property type="match status" value="1"/>
</dbReference>
<evidence type="ECO:0000256" key="5">
    <source>
        <dbReference type="ARBA" id="ARBA00022741"/>
    </source>
</evidence>
<keyword evidence="10" id="KW-0472">Membrane</keyword>
<dbReference type="SUPFAM" id="SSF47384">
    <property type="entry name" value="Homodimeric domain of signal transducing histidine kinase"/>
    <property type="match status" value="1"/>
</dbReference>
<dbReference type="Gene3D" id="3.40.50.2300">
    <property type="match status" value="1"/>
</dbReference>
<evidence type="ECO:0000259" key="11">
    <source>
        <dbReference type="PROSITE" id="PS50109"/>
    </source>
</evidence>
<sequence>MRVLPSTIRGRLVLLVLLSVLPAMGLLALFWHQERGRAMESAQEEARQLVAGVADTQEHIAIGTRQMLMTLSQLPEMRQRNAAACSATFARLLTENSHYTNILAVDAAGDMFASGIPAEEPVTVHDRKYFLEAVKGHAFSAGEYIVSRTSLEPALHYALPFYAEDDRLSGVLIAAVRLSSIKDWLSESRYPAGTILGIADHAGIRLYHYPPSPQTNPPGKPIKKEMWEAAQASGDTGIIRETGSDGVKRIYAYAKLRLNQDQTPYMTIFAGLPVQGILDGAARTHTRILILLGTLAMITLAGAWLLGTVSIGRTVGTLAAAAKRFGRGEFSARTGIPHGKGELGRLAGAMDGMAEALERESAMRREAEGSLREAKEAAEAANQAKSEFLANMSHEIRTPLNGIMGMIQLMELSELSGEQQEYLSHAAQSGKRLTVLLSDILDLSRIEAGKLAVRQEPFSLPDLLGEVEMLFRHVAREKGIALAMRPDADVPERLVGDAARLRQILLNLVGNAVKFTPAGGVSVEISRLPGPTPETFRLLVCVSDTGIGIPDDLLASVFEPFIQVDGSYSRPFQGAGLGLPIVKRLVHLLGGTLAIDSAPGVGTSIYFHIPCRAAGAAGTADIPRPHAPATCRTILVVEDEAVSRYTVKRLLEKSGYRAVAAASGEQALDMLASGGIDAVLMDIQMPGCSGLEVVRIIRSDSRFTALARLPVIALTAHAMAEDRARFLAAGFDGYLAKPFELAELLACLDRVLGERKNAPDDSSSGA</sequence>
<evidence type="ECO:0000256" key="2">
    <source>
        <dbReference type="ARBA" id="ARBA00012438"/>
    </source>
</evidence>
<protein>
    <recommendedName>
        <fullName evidence="2">histidine kinase</fullName>
        <ecNumber evidence="2">2.7.13.3</ecNumber>
    </recommendedName>
</protein>
<dbReference type="PROSITE" id="PS50109">
    <property type="entry name" value="HIS_KIN"/>
    <property type="match status" value="1"/>
</dbReference>
<feature type="domain" description="Histidine kinase" evidence="11">
    <location>
        <begin position="391"/>
        <end position="613"/>
    </location>
</feature>
<dbReference type="InterPro" id="IPR011006">
    <property type="entry name" value="CheY-like_superfamily"/>
</dbReference>
<keyword evidence="7" id="KW-0067">ATP-binding</keyword>
<dbReference type="GO" id="GO:0005524">
    <property type="term" value="F:ATP binding"/>
    <property type="evidence" value="ECO:0007669"/>
    <property type="project" value="UniProtKB-KW"/>
</dbReference>
<dbReference type="SMART" id="SM00304">
    <property type="entry name" value="HAMP"/>
    <property type="match status" value="1"/>
</dbReference>
<dbReference type="SMART" id="SM00387">
    <property type="entry name" value="HATPase_c"/>
    <property type="match status" value="1"/>
</dbReference>
<evidence type="ECO:0000256" key="3">
    <source>
        <dbReference type="ARBA" id="ARBA00022553"/>
    </source>
</evidence>
<gene>
    <name evidence="14" type="ORF">ASZ90_000735</name>
</gene>
<dbReference type="InterPro" id="IPR003660">
    <property type="entry name" value="HAMP_dom"/>
</dbReference>
<dbReference type="PANTHER" id="PTHR45339">
    <property type="entry name" value="HYBRID SIGNAL TRANSDUCTION HISTIDINE KINASE J"/>
    <property type="match status" value="1"/>
</dbReference>
<dbReference type="EMBL" id="LNQE01000094">
    <property type="protein sequence ID" value="KUG29371.1"/>
    <property type="molecule type" value="Genomic_DNA"/>
</dbReference>
<dbReference type="SUPFAM" id="SSF55874">
    <property type="entry name" value="ATPase domain of HSP90 chaperone/DNA topoisomerase II/histidine kinase"/>
    <property type="match status" value="1"/>
</dbReference>
<dbReference type="InterPro" id="IPR003661">
    <property type="entry name" value="HisK_dim/P_dom"/>
</dbReference>
<evidence type="ECO:0000256" key="4">
    <source>
        <dbReference type="ARBA" id="ARBA00022679"/>
    </source>
</evidence>
<dbReference type="InterPro" id="IPR036890">
    <property type="entry name" value="HATPase_C_sf"/>
</dbReference>
<dbReference type="Pfam" id="PF02518">
    <property type="entry name" value="HATPase_c"/>
    <property type="match status" value="1"/>
</dbReference>
<dbReference type="CDD" id="cd18774">
    <property type="entry name" value="PDC2_HK_sensor"/>
    <property type="match status" value="1"/>
</dbReference>
<keyword evidence="4" id="KW-0808">Transferase</keyword>
<keyword evidence="6" id="KW-0418">Kinase</keyword>
<dbReference type="CDD" id="cd17546">
    <property type="entry name" value="REC_hyHK_CKI1_RcsC-like"/>
    <property type="match status" value="1"/>
</dbReference>
<dbReference type="InterPro" id="IPR036097">
    <property type="entry name" value="HisK_dim/P_sf"/>
</dbReference>
<feature type="transmembrane region" description="Helical" evidence="10">
    <location>
        <begin position="12"/>
        <end position="31"/>
    </location>
</feature>
<evidence type="ECO:0000256" key="7">
    <source>
        <dbReference type="ARBA" id="ARBA00022840"/>
    </source>
</evidence>